<dbReference type="GO" id="GO:0005886">
    <property type="term" value="C:plasma membrane"/>
    <property type="evidence" value="ECO:0007669"/>
    <property type="project" value="TreeGrafter"/>
</dbReference>
<evidence type="ECO:0000256" key="8">
    <source>
        <dbReference type="SAM" id="Phobius"/>
    </source>
</evidence>
<reference evidence="12" key="1">
    <citation type="journal article" date="2023" name="G3 (Bethesda)">
        <title>A reference genome for the long-term kleptoplast-retaining sea slug Elysia crispata morphotype clarki.</title>
        <authorList>
            <person name="Eastman K.E."/>
            <person name="Pendleton A.L."/>
            <person name="Shaikh M.A."/>
            <person name="Suttiyut T."/>
            <person name="Ogas R."/>
            <person name="Tomko P."/>
            <person name="Gavelis G."/>
            <person name="Widhalm J.R."/>
            <person name="Wisecaver J.H."/>
        </authorList>
    </citation>
    <scope>NUCLEOTIDE SEQUENCE</scope>
    <source>
        <strain evidence="12">ECLA1</strain>
    </source>
</reference>
<evidence type="ECO:0000256" key="7">
    <source>
        <dbReference type="SAM" id="MobiDB-lite"/>
    </source>
</evidence>
<organism evidence="12 13">
    <name type="scientific">Elysia crispata</name>
    <name type="common">lettuce slug</name>
    <dbReference type="NCBI Taxonomy" id="231223"/>
    <lineage>
        <taxon>Eukaryota</taxon>
        <taxon>Metazoa</taxon>
        <taxon>Spiralia</taxon>
        <taxon>Lophotrochozoa</taxon>
        <taxon>Mollusca</taxon>
        <taxon>Gastropoda</taxon>
        <taxon>Heterobranchia</taxon>
        <taxon>Euthyneura</taxon>
        <taxon>Panpulmonata</taxon>
        <taxon>Sacoglossa</taxon>
        <taxon>Placobranchoidea</taxon>
        <taxon>Plakobranchidae</taxon>
        <taxon>Elysia</taxon>
    </lineage>
</organism>
<dbReference type="Gene3D" id="3.10.100.10">
    <property type="entry name" value="Mannose-Binding Protein A, subunit A"/>
    <property type="match status" value="1"/>
</dbReference>
<keyword evidence="8" id="KW-0812">Transmembrane</keyword>
<dbReference type="InterPro" id="IPR036116">
    <property type="entry name" value="FN3_sf"/>
</dbReference>
<dbReference type="Proteomes" id="UP001283361">
    <property type="component" value="Unassembled WGS sequence"/>
</dbReference>
<dbReference type="AlphaFoldDB" id="A0AAE1BDN9"/>
<dbReference type="InterPro" id="IPR051275">
    <property type="entry name" value="Cell_adhesion_signaling"/>
</dbReference>
<dbReference type="InterPro" id="IPR003598">
    <property type="entry name" value="Ig_sub2"/>
</dbReference>
<feature type="domain" description="Ig-like" evidence="10">
    <location>
        <begin position="381"/>
        <end position="478"/>
    </location>
</feature>
<dbReference type="PANTHER" id="PTHR11640:SF31">
    <property type="entry name" value="IRREGULAR CHIASM C-ROUGHEST PROTEIN-RELATED"/>
    <property type="match status" value="1"/>
</dbReference>
<dbReference type="SMART" id="SM00034">
    <property type="entry name" value="CLECT"/>
    <property type="match status" value="1"/>
</dbReference>
<evidence type="ECO:0000259" key="11">
    <source>
        <dbReference type="PROSITE" id="PS50853"/>
    </source>
</evidence>
<dbReference type="SUPFAM" id="SSF56436">
    <property type="entry name" value="C-type lectin-like"/>
    <property type="match status" value="1"/>
</dbReference>
<evidence type="ECO:0000313" key="13">
    <source>
        <dbReference type="Proteomes" id="UP001283361"/>
    </source>
</evidence>
<evidence type="ECO:0000259" key="9">
    <source>
        <dbReference type="PROSITE" id="PS50041"/>
    </source>
</evidence>
<dbReference type="GO" id="GO:0050839">
    <property type="term" value="F:cell adhesion molecule binding"/>
    <property type="evidence" value="ECO:0007669"/>
    <property type="project" value="TreeGrafter"/>
</dbReference>
<dbReference type="PROSITE" id="PS50835">
    <property type="entry name" value="IG_LIKE"/>
    <property type="match status" value="2"/>
</dbReference>
<dbReference type="GO" id="GO:0005911">
    <property type="term" value="C:cell-cell junction"/>
    <property type="evidence" value="ECO:0007669"/>
    <property type="project" value="TreeGrafter"/>
</dbReference>
<dbReference type="SMART" id="SM00409">
    <property type="entry name" value="IG"/>
    <property type="match status" value="2"/>
</dbReference>
<evidence type="ECO:0000256" key="5">
    <source>
        <dbReference type="ARBA" id="ARBA00023180"/>
    </source>
</evidence>
<feature type="transmembrane region" description="Helical" evidence="8">
    <location>
        <begin position="801"/>
        <end position="823"/>
    </location>
</feature>
<evidence type="ECO:0000259" key="10">
    <source>
        <dbReference type="PROSITE" id="PS50835"/>
    </source>
</evidence>
<dbReference type="InterPro" id="IPR007110">
    <property type="entry name" value="Ig-like_dom"/>
</dbReference>
<feature type="domain" description="Ig-like" evidence="10">
    <location>
        <begin position="485"/>
        <end position="574"/>
    </location>
</feature>
<dbReference type="GO" id="GO:0098609">
    <property type="term" value="P:cell-cell adhesion"/>
    <property type="evidence" value="ECO:0007669"/>
    <property type="project" value="TreeGrafter"/>
</dbReference>
<feature type="region of interest" description="Disordered" evidence="7">
    <location>
        <begin position="921"/>
        <end position="983"/>
    </location>
</feature>
<dbReference type="EMBL" id="JAWDGP010000148">
    <property type="protein sequence ID" value="KAK3803352.1"/>
    <property type="molecule type" value="Genomic_DNA"/>
</dbReference>
<accession>A0AAE1BDN9</accession>
<dbReference type="InterPro" id="IPR003961">
    <property type="entry name" value="FN3_dom"/>
</dbReference>
<protein>
    <submittedName>
        <fullName evidence="12">Uncharacterized protein</fullName>
    </submittedName>
</protein>
<feature type="compositionally biased region" description="Basic and acidic residues" evidence="7">
    <location>
        <begin position="938"/>
        <end position="947"/>
    </location>
</feature>
<dbReference type="PROSITE" id="PS50041">
    <property type="entry name" value="C_TYPE_LECTIN_2"/>
    <property type="match status" value="1"/>
</dbReference>
<dbReference type="InterPro" id="IPR016187">
    <property type="entry name" value="CTDL_fold"/>
</dbReference>
<keyword evidence="3 8" id="KW-0472">Membrane</keyword>
<dbReference type="SUPFAM" id="SSF48726">
    <property type="entry name" value="Immunoglobulin"/>
    <property type="match status" value="2"/>
</dbReference>
<feature type="domain" description="Fibronectin type-III" evidence="11">
    <location>
        <begin position="691"/>
        <end position="786"/>
    </location>
</feature>
<dbReference type="InterPro" id="IPR003599">
    <property type="entry name" value="Ig_sub"/>
</dbReference>
<keyword evidence="6" id="KW-0393">Immunoglobulin domain</keyword>
<sequence length="1029" mass="115172">MIFITLGQNAATDGLCKDSWTYNEHTITCIKLINTPAKYKTAGDICESHVGGASGNQPGWLVSILDDSTETFVKNLLKTDQKAFIGLSKIDDKFVWDDKRRPDSRYRRWKIGHPVNPIIYSYDYVAVTKDGWETVRNDPSHDFVCEMSPALAAPTMLCPPCEEGKLLLPIKCIVHSLNSYGRLKEIEINGMKSPSVLCRLDWCIEYENNTKAMLSNKTNQWKTTVEVNRQASRSDDGVKWSCSAEFERTSASYLSARCTRHTFVTPKYLDCKKSISVRNGVSVECDVLGVFPTAGSIWSLSVNGNLNRELEPHKNHTSYTTKDGLQLFNTKFTKMFADPGQHKLKIIVYANFPSFNNEEKHKAHIFKEQTVEFDISVPDKPPVFLRKNGDELGIRLAATVSETVTLVCRVNGGNPQVYETSVECDSRDVKDVSGETSWKGDGQEVSFELKITKAMDQKVCKCKAEHVSKQYLKEAILTINVEHAAEIVNFKVMNEVSNEVEVNVGKRVSFRCDARSNPPPEMRLYKLDSEDKTQKHLKNVNASKYISFDIAKATCDTSGTYVCTAANKLNTKITEVRVDLRVRCPPQPCSNREGSTEFSITPGKAFNFRLCMFVYPEPNPDKRISPKKEKNLNKKDYKIVLEYIDTLKTKAYAVVNMSASVTKLGNYTIKLYQSTWHYIDFSLVPNQKPTCPASFNSKLIGSRFITLTWQPAFDRGIPQTFTVKTIDKTGNILDNNDIEGDGDRVMSYNVTNLDPFSVYKFQLGVSNAEGVTECPHQTINVTTQALPVSNGSSDKGVDRTVVGAVVAISVILVIIIVLALVFVKRKRGTDTKETINDANQTRQSVHCKDQNDESQPIIGDVYATVNKPKKTIEAKPDSIYNNEVVLEMHTDQKRSKTDFLETCAQQSGLAIESSVYANTALPSANNDTRDQPSPGGDVTKKDREKSSKQKKSKPKKQTTKKSEARTNMAEPPRGMKNKEDRQNRELVYVEVEIVSTQDKLVAKPAESAEPVDYASLNFQGASTSATHEQ</sequence>
<keyword evidence="4" id="KW-1015">Disulfide bond</keyword>
<dbReference type="InterPro" id="IPR016186">
    <property type="entry name" value="C-type_lectin-like/link_sf"/>
</dbReference>
<dbReference type="Gene3D" id="2.60.40.10">
    <property type="entry name" value="Immunoglobulins"/>
    <property type="match status" value="2"/>
</dbReference>
<feature type="compositionally biased region" description="Basic residues" evidence="7">
    <location>
        <begin position="948"/>
        <end position="959"/>
    </location>
</feature>
<evidence type="ECO:0000256" key="3">
    <source>
        <dbReference type="ARBA" id="ARBA00023136"/>
    </source>
</evidence>
<feature type="compositionally biased region" description="Polar residues" evidence="7">
    <location>
        <begin position="1016"/>
        <end position="1029"/>
    </location>
</feature>
<evidence type="ECO:0000256" key="1">
    <source>
        <dbReference type="ARBA" id="ARBA00004479"/>
    </source>
</evidence>
<evidence type="ECO:0000313" key="12">
    <source>
        <dbReference type="EMBL" id="KAK3803352.1"/>
    </source>
</evidence>
<dbReference type="InterPro" id="IPR013098">
    <property type="entry name" value="Ig_I-set"/>
</dbReference>
<feature type="region of interest" description="Disordered" evidence="7">
    <location>
        <begin position="834"/>
        <end position="853"/>
    </location>
</feature>
<comment type="subcellular location">
    <subcellularLocation>
        <location evidence="1">Membrane</location>
        <topology evidence="1">Single-pass type I membrane protein</topology>
    </subcellularLocation>
</comment>
<dbReference type="PANTHER" id="PTHR11640">
    <property type="entry name" value="NEPHRIN"/>
    <property type="match status" value="1"/>
</dbReference>
<keyword evidence="5" id="KW-0325">Glycoprotein</keyword>
<dbReference type="InterPro" id="IPR001304">
    <property type="entry name" value="C-type_lectin-like"/>
</dbReference>
<evidence type="ECO:0000256" key="6">
    <source>
        <dbReference type="ARBA" id="ARBA00023319"/>
    </source>
</evidence>
<keyword evidence="2" id="KW-0677">Repeat</keyword>
<dbReference type="CDD" id="cd00063">
    <property type="entry name" value="FN3"/>
    <property type="match status" value="1"/>
</dbReference>
<gene>
    <name evidence="12" type="ORF">RRG08_006905</name>
</gene>
<evidence type="ECO:0000256" key="2">
    <source>
        <dbReference type="ARBA" id="ARBA00022737"/>
    </source>
</evidence>
<dbReference type="SUPFAM" id="SSF49265">
    <property type="entry name" value="Fibronectin type III"/>
    <property type="match status" value="1"/>
</dbReference>
<name>A0AAE1BDN9_9GAST</name>
<dbReference type="CDD" id="cd00037">
    <property type="entry name" value="CLECT"/>
    <property type="match status" value="1"/>
</dbReference>
<proteinExistence type="predicted"/>
<evidence type="ECO:0000256" key="4">
    <source>
        <dbReference type="ARBA" id="ARBA00023157"/>
    </source>
</evidence>
<dbReference type="InterPro" id="IPR036179">
    <property type="entry name" value="Ig-like_dom_sf"/>
</dbReference>
<dbReference type="InterPro" id="IPR013783">
    <property type="entry name" value="Ig-like_fold"/>
</dbReference>
<feature type="region of interest" description="Disordered" evidence="7">
    <location>
        <begin position="1000"/>
        <end position="1029"/>
    </location>
</feature>
<comment type="caution">
    <text evidence="12">The sequence shown here is derived from an EMBL/GenBank/DDBJ whole genome shotgun (WGS) entry which is preliminary data.</text>
</comment>
<dbReference type="PROSITE" id="PS50853">
    <property type="entry name" value="FN3"/>
    <property type="match status" value="1"/>
</dbReference>
<keyword evidence="8" id="KW-1133">Transmembrane helix</keyword>
<dbReference type="SMART" id="SM00408">
    <property type="entry name" value="IGc2"/>
    <property type="match status" value="1"/>
</dbReference>
<feature type="domain" description="C-type lectin" evidence="9">
    <location>
        <begin position="25"/>
        <end position="146"/>
    </location>
</feature>
<dbReference type="Pfam" id="PF07679">
    <property type="entry name" value="I-set"/>
    <property type="match status" value="1"/>
</dbReference>
<keyword evidence="13" id="KW-1185">Reference proteome</keyword>